<keyword evidence="1" id="KW-0808">Transferase</keyword>
<sequence>MVDKVVKLEDAVAAINDGDTVCVSGFVGIGTPECLLRGIENRFLEEAMPKNISLLFAAAPGDGQERGLNRLAIPGLVKRAIGGHWSLVPKLGAMAINNEIEAYNLPLGCISQLYRDIAAGKPGMFSKVGLHTFVDPRQTGGAINDLTTKPLVELKEIDNEEWLFYRSIPVDVALIRGTTADRLGNITMEREALTLDMLSIAMAAKNSGGLVIAQVERIAANGSLDPRQVVIPGNLVDCVVVSGSEEHLQTYSTAYDHAFSGRMRADVDHVQYMDLNERKIIARRAAMELPINGVVNLGIGMPEGVSAIANEEGIIDNITLTTEAGVFGGIPQSGLDFGAAINASAVIQTHQQFDFYDGGGLDLACLGMAEVDARGDVNVSCFKGRFAGAGGFINISQNARKVVFVGTFTAGGLKVEVSGGELKIIQEGRNRKFLEAVEQITFNGEYSRTQGQEVLYVTERCVFRFCDSGLELTEIAPGIDLERDILSQMNFTPLIRNVKLMDACIFDERRMKLRSHLLDIPIKDRLVHDEKTNIVFGNLSGLRVSSVEQLEVLNDELNSFFKNIGRKVNLVSNHDGVDISSKMEAKFVNMLQQLERDYYLKASRYSTSAFLRQKLGKDLKNRSIPSHIFETREEAASFISKSK</sequence>
<dbReference type="AlphaFoldDB" id="A0A317CGE1"/>
<dbReference type="GO" id="GO:0008410">
    <property type="term" value="F:CoA-transferase activity"/>
    <property type="evidence" value="ECO:0007669"/>
    <property type="project" value="InterPro"/>
</dbReference>
<dbReference type="OrthoDB" id="9805230at2"/>
<dbReference type="Proteomes" id="UP000245506">
    <property type="component" value="Unassembled WGS sequence"/>
</dbReference>
<dbReference type="Gene3D" id="3.40.1080.10">
    <property type="entry name" value="Glutaconate Coenzyme A-transferase"/>
    <property type="match status" value="2"/>
</dbReference>
<gene>
    <name evidence="1" type="ORF">DKT75_13135</name>
</gene>
<dbReference type="SUPFAM" id="SSF100950">
    <property type="entry name" value="NagB/RpiA/CoA transferase-like"/>
    <property type="match status" value="2"/>
</dbReference>
<reference evidence="1 2" key="1">
    <citation type="submission" date="2018-05" db="EMBL/GenBank/DDBJ databases">
        <title>Leucothrix arctica sp. nov., isolated from Arctic seawater.</title>
        <authorList>
            <person name="Choi A."/>
            <person name="Baek K."/>
        </authorList>
    </citation>
    <scope>NUCLEOTIDE SEQUENCE [LARGE SCALE GENOMIC DNA]</scope>
    <source>
        <strain evidence="1 2">IMCC9719</strain>
    </source>
</reference>
<comment type="caution">
    <text evidence="1">The sequence shown here is derived from an EMBL/GenBank/DDBJ whole genome shotgun (WGS) entry which is preliminary data.</text>
</comment>
<evidence type="ECO:0000313" key="1">
    <source>
        <dbReference type="EMBL" id="PWQ95282.1"/>
    </source>
</evidence>
<dbReference type="RefSeq" id="WP_109823894.1">
    <property type="nucleotide sequence ID" value="NZ_QGKL01000035.1"/>
</dbReference>
<evidence type="ECO:0000313" key="2">
    <source>
        <dbReference type="Proteomes" id="UP000245506"/>
    </source>
</evidence>
<dbReference type="PANTHER" id="PTHR43293">
    <property type="entry name" value="ACETATE COA-TRANSFERASE YDIF"/>
    <property type="match status" value="1"/>
</dbReference>
<organism evidence="1 2">
    <name type="scientific">Leucothrix arctica</name>
    <dbReference type="NCBI Taxonomy" id="1481894"/>
    <lineage>
        <taxon>Bacteria</taxon>
        <taxon>Pseudomonadati</taxon>
        <taxon>Pseudomonadota</taxon>
        <taxon>Gammaproteobacteria</taxon>
        <taxon>Thiotrichales</taxon>
        <taxon>Thiotrichaceae</taxon>
        <taxon>Leucothrix</taxon>
    </lineage>
</organism>
<accession>A0A317CGE1</accession>
<protein>
    <submittedName>
        <fullName evidence="1">Acyl CoA:acetate/3-ketoacid CoA transferase</fullName>
    </submittedName>
</protein>
<dbReference type="SMART" id="SM00882">
    <property type="entry name" value="CoA_trans"/>
    <property type="match status" value="2"/>
</dbReference>
<dbReference type="PANTHER" id="PTHR43293:SF1">
    <property type="entry name" value="ACETATE COA-TRANSFERASE YDIF"/>
    <property type="match status" value="1"/>
</dbReference>
<dbReference type="InterPro" id="IPR037171">
    <property type="entry name" value="NagB/RpiA_transferase-like"/>
</dbReference>
<name>A0A317CGE1_9GAMM</name>
<dbReference type="EMBL" id="QGKL01000035">
    <property type="protein sequence ID" value="PWQ95282.1"/>
    <property type="molecule type" value="Genomic_DNA"/>
</dbReference>
<dbReference type="InterPro" id="IPR004165">
    <property type="entry name" value="CoA_trans_fam_I"/>
</dbReference>
<dbReference type="Pfam" id="PF01144">
    <property type="entry name" value="CoA_trans"/>
    <property type="match status" value="1"/>
</dbReference>
<proteinExistence type="predicted"/>
<keyword evidence="2" id="KW-1185">Reference proteome</keyword>